<sequence>MSEVESRLAELQSTLAGHKRTEYTLEADYEASREELRKSVDALSVIKSLNAQMTTIETLYQDNLFFSNELEGLKQLFPRRSTHSTEHSTVQDCCPVR</sequence>
<evidence type="ECO:0000313" key="1">
    <source>
        <dbReference type="EMBL" id="CAG9771350.1"/>
    </source>
</evidence>
<dbReference type="Proteomes" id="UP001152799">
    <property type="component" value="Chromosome 7"/>
</dbReference>
<accession>A0A9N9QI21</accession>
<organism evidence="1 2">
    <name type="scientific">Ceutorhynchus assimilis</name>
    <name type="common">cabbage seed weevil</name>
    <dbReference type="NCBI Taxonomy" id="467358"/>
    <lineage>
        <taxon>Eukaryota</taxon>
        <taxon>Metazoa</taxon>
        <taxon>Ecdysozoa</taxon>
        <taxon>Arthropoda</taxon>
        <taxon>Hexapoda</taxon>
        <taxon>Insecta</taxon>
        <taxon>Pterygota</taxon>
        <taxon>Neoptera</taxon>
        <taxon>Endopterygota</taxon>
        <taxon>Coleoptera</taxon>
        <taxon>Polyphaga</taxon>
        <taxon>Cucujiformia</taxon>
        <taxon>Curculionidae</taxon>
        <taxon>Ceutorhynchinae</taxon>
        <taxon>Ceutorhynchus</taxon>
    </lineage>
</organism>
<name>A0A9N9QI21_9CUCU</name>
<evidence type="ECO:0000313" key="2">
    <source>
        <dbReference type="Proteomes" id="UP001152799"/>
    </source>
</evidence>
<dbReference type="EMBL" id="OU892283">
    <property type="protein sequence ID" value="CAG9771350.1"/>
    <property type="molecule type" value="Genomic_DNA"/>
</dbReference>
<proteinExistence type="predicted"/>
<gene>
    <name evidence="1" type="ORF">CEUTPL_LOCUS11786</name>
</gene>
<protein>
    <submittedName>
        <fullName evidence="1">Uncharacterized protein</fullName>
    </submittedName>
</protein>
<keyword evidence="2" id="KW-1185">Reference proteome</keyword>
<dbReference type="AlphaFoldDB" id="A0A9N9QI21"/>
<reference evidence="1" key="1">
    <citation type="submission" date="2022-01" db="EMBL/GenBank/DDBJ databases">
        <authorList>
            <person name="King R."/>
        </authorList>
    </citation>
    <scope>NUCLEOTIDE SEQUENCE</scope>
</reference>